<evidence type="ECO:0000256" key="2">
    <source>
        <dbReference type="ARBA" id="ARBA00007886"/>
    </source>
</evidence>
<dbReference type="InterPro" id="IPR008844">
    <property type="entry name" value="Spore_GerAC-like"/>
</dbReference>
<keyword evidence="7" id="KW-0449">Lipoprotein</keyword>
<dbReference type="PANTHER" id="PTHR35789:SF1">
    <property type="entry name" value="SPORE GERMINATION PROTEIN B3"/>
    <property type="match status" value="1"/>
</dbReference>
<evidence type="ECO:0000256" key="6">
    <source>
        <dbReference type="ARBA" id="ARBA00023139"/>
    </source>
</evidence>
<evidence type="ECO:0000256" key="4">
    <source>
        <dbReference type="ARBA" id="ARBA00022729"/>
    </source>
</evidence>
<dbReference type="RefSeq" id="WP_151867114.1">
    <property type="nucleotide sequence ID" value="NZ_WBZB01000058.1"/>
</dbReference>
<evidence type="ECO:0000256" key="5">
    <source>
        <dbReference type="ARBA" id="ARBA00023136"/>
    </source>
</evidence>
<dbReference type="InterPro" id="IPR046953">
    <property type="entry name" value="Spore_GerAC-like_C"/>
</dbReference>
<dbReference type="EMBL" id="WBZB01000058">
    <property type="protein sequence ID" value="KAB3525720.1"/>
    <property type="molecule type" value="Genomic_DNA"/>
</dbReference>
<organism evidence="10 11">
    <name type="scientific">Alkaliphilus serpentinus</name>
    <dbReference type="NCBI Taxonomy" id="1482731"/>
    <lineage>
        <taxon>Bacteria</taxon>
        <taxon>Bacillati</taxon>
        <taxon>Bacillota</taxon>
        <taxon>Clostridia</taxon>
        <taxon>Peptostreptococcales</taxon>
        <taxon>Natronincolaceae</taxon>
        <taxon>Alkaliphilus</taxon>
    </lineage>
</organism>
<dbReference type="GO" id="GO:0016020">
    <property type="term" value="C:membrane"/>
    <property type="evidence" value="ECO:0007669"/>
    <property type="project" value="UniProtKB-SubCell"/>
</dbReference>
<evidence type="ECO:0000256" key="7">
    <source>
        <dbReference type="ARBA" id="ARBA00023288"/>
    </source>
</evidence>
<sequence>MKKFMMLCSIILLVGLFNGCKNPIDGRSEIDKIMFVTVFGIDSIASDNDSVKITLTSPVVTQAQEEGSQGNTNFHVITSQGKSVFQAIRNTRFFTDKRVFLGHVGYIIIGEDAAKKDIANLLDFFARDHEIRLNSEVLVVKGQTAEELIKSMRGDKELLFEQLENIQANITGVSKSGRVELIELMKSIDNVWSVHYIPYITSDMNTSYPELRSEGKNIYLEGYGIFKDARLYGYIMNDLARGLNWIINEVESGYIHTKTEEGNNVTMEIINSHAEILPYLDNEDLSVTIRVRMSTNIVEIDSGEDVFNEKKLTFLENQQSQVVRSEINSIIDYAQTAKADIFDVGNTIQHKYPIKWKSIESEWEQLFPSIPFKIIVESRISRTYNISKPSKYRRR</sequence>
<dbReference type="PANTHER" id="PTHR35789">
    <property type="entry name" value="SPORE GERMINATION PROTEIN B3"/>
    <property type="match status" value="1"/>
</dbReference>
<evidence type="ECO:0000256" key="1">
    <source>
        <dbReference type="ARBA" id="ARBA00004635"/>
    </source>
</evidence>
<dbReference type="Proteomes" id="UP000465601">
    <property type="component" value="Unassembled WGS sequence"/>
</dbReference>
<keyword evidence="6" id="KW-0564">Palmitate</keyword>
<accession>A0A833HLE1</accession>
<evidence type="ECO:0000256" key="3">
    <source>
        <dbReference type="ARBA" id="ARBA00022544"/>
    </source>
</evidence>
<comment type="caution">
    <text evidence="10">The sequence shown here is derived from an EMBL/GenBank/DDBJ whole genome shotgun (WGS) entry which is preliminary data.</text>
</comment>
<name>A0A833HLE1_9FIRM</name>
<dbReference type="InterPro" id="IPR057336">
    <property type="entry name" value="GerAC_N"/>
</dbReference>
<reference evidence="10 11" key="1">
    <citation type="submission" date="2019-10" db="EMBL/GenBank/DDBJ databases">
        <title>Alkaliphilus serpentinus sp. nov. and Alkaliphilus pronyensis sp. nov., two novel anaerobic alkaliphilic species isolated from the serpentinized-hosted hydrothermal field of the Prony Bay (New Caledonia).</title>
        <authorList>
            <person name="Postec A."/>
        </authorList>
    </citation>
    <scope>NUCLEOTIDE SEQUENCE [LARGE SCALE GENOMIC DNA]</scope>
    <source>
        <strain evidence="10 11">LacT</strain>
    </source>
</reference>
<dbReference type="GO" id="GO:0009847">
    <property type="term" value="P:spore germination"/>
    <property type="evidence" value="ECO:0007669"/>
    <property type="project" value="InterPro"/>
</dbReference>
<protein>
    <submittedName>
        <fullName evidence="10">Ger(X)C family spore germination protein</fullName>
    </submittedName>
</protein>
<dbReference type="OrthoDB" id="9816067at2"/>
<keyword evidence="11" id="KW-1185">Reference proteome</keyword>
<proteinExistence type="inferred from homology"/>
<evidence type="ECO:0000313" key="10">
    <source>
        <dbReference type="EMBL" id="KAB3525720.1"/>
    </source>
</evidence>
<comment type="similarity">
    <text evidence="2">Belongs to the GerABKC lipoprotein family.</text>
</comment>
<gene>
    <name evidence="10" type="ORF">F8153_14725</name>
</gene>
<keyword evidence="4" id="KW-0732">Signal</keyword>
<keyword evidence="5" id="KW-0472">Membrane</keyword>
<keyword evidence="3" id="KW-0309">Germination</keyword>
<evidence type="ECO:0000313" key="11">
    <source>
        <dbReference type="Proteomes" id="UP000465601"/>
    </source>
</evidence>
<comment type="subcellular location">
    <subcellularLocation>
        <location evidence="1">Membrane</location>
        <topology evidence="1">Lipid-anchor</topology>
    </subcellularLocation>
</comment>
<feature type="domain" description="Spore germination GerAC-like C-terminal" evidence="8">
    <location>
        <begin position="221"/>
        <end position="383"/>
    </location>
</feature>
<dbReference type="AlphaFoldDB" id="A0A833HLE1"/>
<dbReference type="Pfam" id="PF05504">
    <property type="entry name" value="Spore_GerAC"/>
    <property type="match status" value="1"/>
</dbReference>
<dbReference type="Gene3D" id="3.30.300.210">
    <property type="entry name" value="Nutrient germinant receptor protein C, domain 3"/>
    <property type="match status" value="1"/>
</dbReference>
<feature type="domain" description="Spore germination protein N-terminal" evidence="9">
    <location>
        <begin position="27"/>
        <end position="201"/>
    </location>
</feature>
<evidence type="ECO:0000259" key="8">
    <source>
        <dbReference type="Pfam" id="PF05504"/>
    </source>
</evidence>
<dbReference type="Pfam" id="PF25198">
    <property type="entry name" value="Spore_GerAC_N"/>
    <property type="match status" value="1"/>
</dbReference>
<dbReference type="NCBIfam" id="TIGR02887">
    <property type="entry name" value="spore_ger_x_C"/>
    <property type="match status" value="1"/>
</dbReference>
<dbReference type="InterPro" id="IPR038501">
    <property type="entry name" value="Spore_GerAC_C_sf"/>
</dbReference>
<evidence type="ECO:0000259" key="9">
    <source>
        <dbReference type="Pfam" id="PF25198"/>
    </source>
</evidence>